<protein>
    <submittedName>
        <fullName evidence="8">Uncharacterized protein</fullName>
    </submittedName>
</protein>
<dbReference type="RefSeq" id="WP_005437241.1">
    <property type="nucleotide sequence ID" value="NZ_JH815522.1"/>
</dbReference>
<evidence type="ECO:0000256" key="1">
    <source>
        <dbReference type="ARBA" id="ARBA00023015"/>
    </source>
</evidence>
<dbReference type="SMART" id="SM00448">
    <property type="entry name" value="REC"/>
    <property type="match status" value="1"/>
</dbReference>
<feature type="region of interest" description="Disordered" evidence="5">
    <location>
        <begin position="212"/>
        <end position="237"/>
    </location>
</feature>
<dbReference type="PROSITE" id="PS50043">
    <property type="entry name" value="HTH_LUXR_2"/>
    <property type="match status" value="1"/>
</dbReference>
<dbReference type="GO" id="GO:0006355">
    <property type="term" value="P:regulation of DNA-templated transcription"/>
    <property type="evidence" value="ECO:0007669"/>
    <property type="project" value="InterPro"/>
</dbReference>
<dbReference type="CDD" id="cd06170">
    <property type="entry name" value="LuxR_C_like"/>
    <property type="match status" value="1"/>
</dbReference>
<keyword evidence="2" id="KW-0238">DNA-binding</keyword>
<dbReference type="SMART" id="SM00421">
    <property type="entry name" value="HTH_LUXR"/>
    <property type="match status" value="1"/>
</dbReference>
<dbReference type="GO" id="GO:0000160">
    <property type="term" value="P:phosphorelay signal transduction system"/>
    <property type="evidence" value="ECO:0007669"/>
    <property type="project" value="InterPro"/>
</dbReference>
<dbReference type="EMBL" id="ADMG01000058">
    <property type="protein sequence ID" value="EKB30035.1"/>
    <property type="molecule type" value="Genomic_DNA"/>
</dbReference>
<dbReference type="InterPro" id="IPR000792">
    <property type="entry name" value="Tscrpt_reg_LuxR_C"/>
</dbReference>
<feature type="modified residue" description="4-aspartylphosphate" evidence="4">
    <location>
        <position position="59"/>
    </location>
</feature>
<evidence type="ECO:0000256" key="2">
    <source>
        <dbReference type="ARBA" id="ARBA00023125"/>
    </source>
</evidence>
<dbReference type="HOGENOM" id="CLU_000445_90_4_4"/>
<evidence type="ECO:0000259" key="6">
    <source>
        <dbReference type="PROSITE" id="PS50043"/>
    </source>
</evidence>
<reference evidence="8 9" key="1">
    <citation type="submission" date="2012-05" db="EMBL/GenBank/DDBJ databases">
        <title>The Genome Sequence of Sutterella wadsworthensis 2_1_59BFAA.</title>
        <authorList>
            <consortium name="The Broad Institute Genome Sequencing Platform"/>
            <person name="Earl A."/>
            <person name="Ward D."/>
            <person name="Feldgarden M."/>
            <person name="Gevers D."/>
            <person name="Daigneault M."/>
            <person name="Strauss J."/>
            <person name="Allen-Vercoe E."/>
            <person name="Walker B."/>
            <person name="Young S.K."/>
            <person name="Zeng Q."/>
            <person name="Gargeya S."/>
            <person name="Fitzgerald M."/>
            <person name="Haas B."/>
            <person name="Abouelleil A."/>
            <person name="Alvarado L."/>
            <person name="Arachchi H.M."/>
            <person name="Berlin A.M."/>
            <person name="Chapman S.B."/>
            <person name="Goldberg J."/>
            <person name="Griggs A."/>
            <person name="Gujja S."/>
            <person name="Hansen M."/>
            <person name="Howarth C."/>
            <person name="Imamovic A."/>
            <person name="Larimer J."/>
            <person name="McCowen C."/>
            <person name="Montmayeur A."/>
            <person name="Murphy C."/>
            <person name="Neiman D."/>
            <person name="Pearson M."/>
            <person name="Priest M."/>
            <person name="Roberts A."/>
            <person name="Saif S."/>
            <person name="Shea T."/>
            <person name="Sisk P."/>
            <person name="Sykes S."/>
            <person name="Wortman J."/>
            <person name="Nusbaum C."/>
            <person name="Birren B."/>
        </authorList>
    </citation>
    <scope>NUCLEOTIDE SEQUENCE [LARGE SCALE GENOMIC DNA]</scope>
    <source>
        <strain evidence="8 9">2_1_59BFAA</strain>
    </source>
</reference>
<evidence type="ECO:0000313" key="8">
    <source>
        <dbReference type="EMBL" id="EKB30035.1"/>
    </source>
</evidence>
<dbReference type="Gene3D" id="1.10.10.10">
    <property type="entry name" value="Winged helix-like DNA-binding domain superfamily/Winged helix DNA-binding domain"/>
    <property type="match status" value="1"/>
</dbReference>
<dbReference type="InterPro" id="IPR001789">
    <property type="entry name" value="Sig_transdc_resp-reg_receiver"/>
</dbReference>
<dbReference type="PROSITE" id="PS50110">
    <property type="entry name" value="RESPONSE_REGULATORY"/>
    <property type="match status" value="1"/>
</dbReference>
<dbReference type="PANTHER" id="PTHR44688">
    <property type="entry name" value="DNA-BINDING TRANSCRIPTIONAL ACTIVATOR DEVR_DOSR"/>
    <property type="match status" value="1"/>
</dbReference>
<dbReference type="GO" id="GO:0003677">
    <property type="term" value="F:DNA binding"/>
    <property type="evidence" value="ECO:0007669"/>
    <property type="project" value="UniProtKB-KW"/>
</dbReference>
<dbReference type="eggNOG" id="COG4566">
    <property type="taxonomic scope" value="Bacteria"/>
</dbReference>
<name>K1JEK0_9BURK</name>
<dbReference type="STRING" id="742823.HMPREF9465_02303"/>
<dbReference type="Pfam" id="PF00072">
    <property type="entry name" value="Response_reg"/>
    <property type="match status" value="1"/>
</dbReference>
<dbReference type="Gene3D" id="3.40.50.2300">
    <property type="match status" value="1"/>
</dbReference>
<feature type="domain" description="HTH luxR-type" evidence="6">
    <location>
        <begin position="136"/>
        <end position="201"/>
    </location>
</feature>
<evidence type="ECO:0000256" key="3">
    <source>
        <dbReference type="ARBA" id="ARBA00023163"/>
    </source>
</evidence>
<proteinExistence type="predicted"/>
<dbReference type="PATRIC" id="fig|742823.3.peg.2306"/>
<sequence>MKKDLTQEEIPVWVVDDDEVRYSIRFALATHGIDARTYASGEDFFNLVETDQPGCLVVDLTMPGMSGIEVLKRLRDLDSPIKVIVLSGHGTIRTAVEAMENGAISFMEKPVDPDDLLVKINAARDASLLEVCKTRVRHMLRQFSKRETQIFDLVCQGLKNGEIAEKLFLSTRTVESHRANITKRLEDRAPIGILYELARTKLDTSPVQFCKLQPARGKQSKKSEEKSEKKAKEKTED</sequence>
<dbReference type="AlphaFoldDB" id="K1JEK0"/>
<dbReference type="InterPro" id="IPR036388">
    <property type="entry name" value="WH-like_DNA-bd_sf"/>
</dbReference>
<organism evidence="8 9">
    <name type="scientific">Sutterella wadsworthensis 2_1_59BFAA</name>
    <dbReference type="NCBI Taxonomy" id="742823"/>
    <lineage>
        <taxon>Bacteria</taxon>
        <taxon>Pseudomonadati</taxon>
        <taxon>Pseudomonadota</taxon>
        <taxon>Betaproteobacteria</taxon>
        <taxon>Burkholderiales</taxon>
        <taxon>Sutterellaceae</taxon>
        <taxon>Sutterella</taxon>
    </lineage>
</organism>
<feature type="domain" description="Response regulatory" evidence="7">
    <location>
        <begin position="10"/>
        <end position="124"/>
    </location>
</feature>
<dbReference type="PRINTS" id="PR00038">
    <property type="entry name" value="HTHLUXR"/>
</dbReference>
<evidence type="ECO:0000313" key="9">
    <source>
        <dbReference type="Proteomes" id="UP000005835"/>
    </source>
</evidence>
<evidence type="ECO:0000259" key="7">
    <source>
        <dbReference type="PROSITE" id="PS50110"/>
    </source>
</evidence>
<dbReference type="PROSITE" id="PS00622">
    <property type="entry name" value="HTH_LUXR_1"/>
    <property type="match status" value="1"/>
</dbReference>
<comment type="caution">
    <text evidence="8">The sequence shown here is derived from an EMBL/GenBank/DDBJ whole genome shotgun (WGS) entry which is preliminary data.</text>
</comment>
<evidence type="ECO:0000256" key="4">
    <source>
        <dbReference type="PROSITE-ProRule" id="PRU00169"/>
    </source>
</evidence>
<keyword evidence="9" id="KW-1185">Reference proteome</keyword>
<keyword evidence="3" id="KW-0804">Transcription</keyword>
<evidence type="ECO:0000256" key="5">
    <source>
        <dbReference type="SAM" id="MobiDB-lite"/>
    </source>
</evidence>
<feature type="compositionally biased region" description="Basic and acidic residues" evidence="5">
    <location>
        <begin position="221"/>
        <end position="237"/>
    </location>
</feature>
<keyword evidence="4" id="KW-0597">Phosphoprotein</keyword>
<dbReference type="InterPro" id="IPR011006">
    <property type="entry name" value="CheY-like_superfamily"/>
</dbReference>
<dbReference type="Proteomes" id="UP000005835">
    <property type="component" value="Unassembled WGS sequence"/>
</dbReference>
<gene>
    <name evidence="8" type="ORF">HMPREF9465_02303</name>
</gene>
<dbReference type="Pfam" id="PF00196">
    <property type="entry name" value="GerE"/>
    <property type="match status" value="1"/>
</dbReference>
<keyword evidence="1" id="KW-0805">Transcription regulation</keyword>
<dbReference type="PANTHER" id="PTHR44688:SF16">
    <property type="entry name" value="DNA-BINDING TRANSCRIPTIONAL ACTIVATOR DEVR_DOSR"/>
    <property type="match status" value="1"/>
</dbReference>
<accession>K1JEK0</accession>
<dbReference type="SUPFAM" id="SSF52172">
    <property type="entry name" value="CheY-like"/>
    <property type="match status" value="1"/>
</dbReference>